<dbReference type="Gene3D" id="1.20.272.10">
    <property type="match status" value="1"/>
</dbReference>
<evidence type="ECO:0000256" key="4">
    <source>
        <dbReference type="ARBA" id="ARBA00022695"/>
    </source>
</evidence>
<protein>
    <recommendedName>
        <fullName evidence="2">DNA polymerase III subunit delta</fullName>
        <ecNumber evidence="1">2.7.7.7</ecNumber>
    </recommendedName>
</protein>
<dbReference type="InterPro" id="IPR010372">
    <property type="entry name" value="DNA_pol3_delta_N"/>
</dbReference>
<dbReference type="EC" id="2.7.7.7" evidence="1"/>
<dbReference type="PANTHER" id="PTHR34388:SF1">
    <property type="entry name" value="DNA POLYMERASE III SUBUNIT DELTA"/>
    <property type="match status" value="1"/>
</dbReference>
<keyword evidence="4 11" id="KW-0548">Nucleotidyltransferase</keyword>
<dbReference type="InterPro" id="IPR027417">
    <property type="entry name" value="P-loop_NTPase"/>
</dbReference>
<dbReference type="Pfam" id="PF21694">
    <property type="entry name" value="DNA_pol3_delta_C"/>
    <property type="match status" value="1"/>
</dbReference>
<evidence type="ECO:0000256" key="2">
    <source>
        <dbReference type="ARBA" id="ARBA00017703"/>
    </source>
</evidence>
<keyword evidence="6" id="KW-0239">DNA-directed DNA polymerase</keyword>
<evidence type="ECO:0000256" key="3">
    <source>
        <dbReference type="ARBA" id="ARBA00022679"/>
    </source>
</evidence>
<feature type="domain" description="DNA polymerase III delta N-terminal" evidence="9">
    <location>
        <begin position="19"/>
        <end position="141"/>
    </location>
</feature>
<evidence type="ECO:0000259" key="9">
    <source>
        <dbReference type="Pfam" id="PF06144"/>
    </source>
</evidence>
<comment type="caution">
    <text evidence="11">The sequence shown here is derived from an EMBL/GenBank/DDBJ whole genome shotgun (WGS) entry which is preliminary data.</text>
</comment>
<dbReference type="NCBIfam" id="TIGR01128">
    <property type="entry name" value="holA"/>
    <property type="match status" value="1"/>
</dbReference>
<evidence type="ECO:0000256" key="7">
    <source>
        <dbReference type="ARBA" id="ARBA00034754"/>
    </source>
</evidence>
<dbReference type="GO" id="GO:0003887">
    <property type="term" value="F:DNA-directed DNA polymerase activity"/>
    <property type="evidence" value="ECO:0007669"/>
    <property type="project" value="UniProtKB-EC"/>
</dbReference>
<evidence type="ECO:0000313" key="11">
    <source>
        <dbReference type="EMBL" id="MDY0408494.1"/>
    </source>
</evidence>
<keyword evidence="3 11" id="KW-0808">Transferase</keyword>
<dbReference type="Gene3D" id="1.10.8.60">
    <property type="match status" value="1"/>
</dbReference>
<gene>
    <name evidence="11" type="primary">holA</name>
    <name evidence="11" type="ORF">RWD45_07915</name>
</gene>
<dbReference type="Proteomes" id="UP001275315">
    <property type="component" value="Unassembled WGS sequence"/>
</dbReference>
<evidence type="ECO:0000259" key="10">
    <source>
        <dbReference type="Pfam" id="PF21694"/>
    </source>
</evidence>
<comment type="catalytic activity">
    <reaction evidence="8">
        <text>DNA(n) + a 2'-deoxyribonucleoside 5'-triphosphate = DNA(n+1) + diphosphate</text>
        <dbReference type="Rhea" id="RHEA:22508"/>
        <dbReference type="Rhea" id="RHEA-COMP:17339"/>
        <dbReference type="Rhea" id="RHEA-COMP:17340"/>
        <dbReference type="ChEBI" id="CHEBI:33019"/>
        <dbReference type="ChEBI" id="CHEBI:61560"/>
        <dbReference type="ChEBI" id="CHEBI:173112"/>
        <dbReference type="EC" id="2.7.7.7"/>
    </reaction>
</comment>
<dbReference type="RefSeq" id="WP_320379224.1">
    <property type="nucleotide sequence ID" value="NZ_JAWDIQ010000001.1"/>
</dbReference>
<dbReference type="PANTHER" id="PTHR34388">
    <property type="entry name" value="DNA POLYMERASE III SUBUNIT DELTA"/>
    <property type="match status" value="1"/>
</dbReference>
<dbReference type="Gene3D" id="3.40.50.300">
    <property type="entry name" value="P-loop containing nucleotide triphosphate hydrolases"/>
    <property type="match status" value="1"/>
</dbReference>
<evidence type="ECO:0000313" key="12">
    <source>
        <dbReference type="Proteomes" id="UP001275315"/>
    </source>
</evidence>
<reference evidence="11 12" key="1">
    <citation type="submission" date="2023-10" db="EMBL/GenBank/DDBJ databases">
        <title>Virgibacillus soli CC-YMP-6 genome.</title>
        <authorList>
            <person name="Miliotis G."/>
            <person name="Sengupta P."/>
            <person name="Hameed A."/>
            <person name="Chuvochina M."/>
            <person name="Mcdonagh F."/>
            <person name="Simpson A.C."/>
            <person name="Singh N.K."/>
            <person name="Rekha P.D."/>
            <person name="Raman K."/>
            <person name="Hugenholtz P."/>
            <person name="Venkateswaran K."/>
        </authorList>
    </citation>
    <scope>NUCLEOTIDE SEQUENCE [LARGE SCALE GENOMIC DNA]</scope>
    <source>
        <strain evidence="11 12">CC-YMP-6</strain>
    </source>
</reference>
<dbReference type="InterPro" id="IPR048466">
    <property type="entry name" value="DNA_pol3_delta-like_C"/>
</dbReference>
<dbReference type="InterPro" id="IPR008921">
    <property type="entry name" value="DNA_pol3_clamp-load_cplx_C"/>
</dbReference>
<dbReference type="EMBL" id="JAWDIQ010000001">
    <property type="protein sequence ID" value="MDY0408494.1"/>
    <property type="molecule type" value="Genomic_DNA"/>
</dbReference>
<feature type="domain" description="DNA polymerase III delta subunit-like C-terminal" evidence="10">
    <location>
        <begin position="217"/>
        <end position="332"/>
    </location>
</feature>
<accession>A0ABU5CRP7</accession>
<dbReference type="InterPro" id="IPR005790">
    <property type="entry name" value="DNA_polIII_delta"/>
</dbReference>
<name>A0ABU5CRP7_9BACI</name>
<sequence length="340" mass="39095">MNFLEMQKTINKKIPLVSLLYGTEDYFIQKLKDLIVEKSKVGEENIASYDLREVPIQEVITDAETYPFFGEEKVIFAYNPTFLTAKQEKLPFEHNLHTLEQYIQSPVDFSHLILIAPYEKLDERKKLTKLLRKNAGIVECNPIKSNEFSSWLQEMTKRLQIFVERDAAEILEAELSTNLQMLESELTKMALYVGDGGNITKSVVEQLLAPTMQSTSLRLVDAVIARDLTSAIQIFKDLQKGNEDPIALIGLLAFQFRMILRVKLLRTKGYGQSQIQKQIGAHPYVIKIAWNREKSFSKENLHTIMKQLAKTDSILKQGKMEKEIAFEMLLYDLITIDQQA</sequence>
<dbReference type="SUPFAM" id="SSF48019">
    <property type="entry name" value="post-AAA+ oligomerization domain-like"/>
    <property type="match status" value="1"/>
</dbReference>
<keyword evidence="12" id="KW-1185">Reference proteome</keyword>
<evidence type="ECO:0000256" key="8">
    <source>
        <dbReference type="ARBA" id="ARBA00049244"/>
    </source>
</evidence>
<evidence type="ECO:0000256" key="5">
    <source>
        <dbReference type="ARBA" id="ARBA00022705"/>
    </source>
</evidence>
<keyword evidence="5" id="KW-0235">DNA replication</keyword>
<comment type="similarity">
    <text evidence="7">Belongs to the DNA polymerase HolA subunit family.</text>
</comment>
<evidence type="ECO:0000256" key="1">
    <source>
        <dbReference type="ARBA" id="ARBA00012417"/>
    </source>
</evidence>
<dbReference type="SUPFAM" id="SSF52540">
    <property type="entry name" value="P-loop containing nucleoside triphosphate hydrolases"/>
    <property type="match status" value="1"/>
</dbReference>
<proteinExistence type="inferred from homology"/>
<dbReference type="Pfam" id="PF06144">
    <property type="entry name" value="DNA_pol3_delta"/>
    <property type="match status" value="1"/>
</dbReference>
<organism evidence="11 12">
    <name type="scientific">Paracerasibacillus soli</name>
    <dbReference type="NCBI Taxonomy" id="480284"/>
    <lineage>
        <taxon>Bacteria</taxon>
        <taxon>Bacillati</taxon>
        <taxon>Bacillota</taxon>
        <taxon>Bacilli</taxon>
        <taxon>Bacillales</taxon>
        <taxon>Bacillaceae</taxon>
        <taxon>Paracerasibacillus</taxon>
    </lineage>
</organism>
<evidence type="ECO:0000256" key="6">
    <source>
        <dbReference type="ARBA" id="ARBA00022932"/>
    </source>
</evidence>